<evidence type="ECO:0000313" key="1">
    <source>
        <dbReference type="EMBL" id="STZ28104.1"/>
    </source>
</evidence>
<sequence>MKYTCENCGQEHEDWPALVYPTPLSYAQLTEEEKEDAEVTSDFCAIINPEHTYYFIRVVLIQTVADACQDLDYGVWVSLSETSFKEYYENFDNKAFKTTYFGWLNNHIAPYSFTTCMEVGVNVEVDNERGRPFIYLHQKENNDLVRDIYSGISLEEATNRIQAALGN</sequence>
<dbReference type="Proteomes" id="UP000255024">
    <property type="component" value="Unassembled WGS sequence"/>
</dbReference>
<gene>
    <name evidence="1" type="ORF">NCTC11179_01644</name>
</gene>
<dbReference type="RefSeq" id="WP_115091665.1">
    <property type="nucleotide sequence ID" value="NZ_CP068107.1"/>
</dbReference>
<dbReference type="AlphaFoldDB" id="A0A378RMA4"/>
<dbReference type="EMBL" id="UGQL01000001">
    <property type="protein sequence ID" value="STZ28104.1"/>
    <property type="molecule type" value="Genomic_DNA"/>
</dbReference>
<evidence type="ECO:0000313" key="2">
    <source>
        <dbReference type="Proteomes" id="UP000255024"/>
    </source>
</evidence>
<keyword evidence="2" id="KW-1185">Reference proteome</keyword>
<proteinExistence type="predicted"/>
<name>A0A378RMA4_MYROD</name>
<dbReference type="InterPro" id="IPR018697">
    <property type="entry name" value="DUF2199"/>
</dbReference>
<organism evidence="1 2">
    <name type="scientific">Myroides odoratus</name>
    <name type="common">Flavobacterium odoratum</name>
    <dbReference type="NCBI Taxonomy" id="256"/>
    <lineage>
        <taxon>Bacteria</taxon>
        <taxon>Pseudomonadati</taxon>
        <taxon>Bacteroidota</taxon>
        <taxon>Flavobacteriia</taxon>
        <taxon>Flavobacteriales</taxon>
        <taxon>Flavobacteriaceae</taxon>
        <taxon>Myroides</taxon>
    </lineage>
</organism>
<accession>A0A378RMA4</accession>
<protein>
    <submittedName>
        <fullName evidence="1">Uncharacterized protein conserved in bacteria</fullName>
    </submittedName>
</protein>
<dbReference type="Pfam" id="PF09965">
    <property type="entry name" value="DUF2199"/>
    <property type="match status" value="1"/>
</dbReference>
<reference evidence="1 2" key="1">
    <citation type="submission" date="2018-06" db="EMBL/GenBank/DDBJ databases">
        <authorList>
            <consortium name="Pathogen Informatics"/>
            <person name="Doyle S."/>
        </authorList>
    </citation>
    <scope>NUCLEOTIDE SEQUENCE [LARGE SCALE GENOMIC DNA]</scope>
    <source>
        <strain evidence="1 2">NCTC11179</strain>
    </source>
</reference>